<sequence length="309" mass="34354">MAGTSSLRSSSRHPLPLILLPPSLASISAWTMPPKKTPRRGARSRATAIEEPPTERRSKRLHDPTGQPDLSSPSPTPSKRGGMPSSSCGSSQRQSHHPRRKILSTSPEPSEASSSTSSGSSQSSDATPSKVLSEGKSILKPRAVDLTDEDFATTFLDVSRFFKFQGWPPFISEFRTFYPRLVQEFYKNLTVLPEGYQSEVKGVSFVLSTELASTLFKVLDESEDSFKKTSNIANKAKDKCFMALGSSRSSPSSDKSERSYLLEKSRNSQRSEDDISYDELIECYEHLSNQFNKVKAQSKKLKEKLDRMN</sequence>
<protein>
    <submittedName>
        <fullName evidence="2">Uncharacterized protein</fullName>
    </submittedName>
</protein>
<feature type="compositionally biased region" description="Basic and acidic residues" evidence="1">
    <location>
        <begin position="254"/>
        <end position="273"/>
    </location>
</feature>
<comment type="caution">
    <text evidence="2">The sequence shown here is derived from an EMBL/GenBank/DDBJ whole genome shotgun (WGS) entry which is preliminary data.</text>
</comment>
<dbReference type="EMBL" id="NMUH01000018">
    <property type="protein sequence ID" value="MQL68639.1"/>
    <property type="molecule type" value="Genomic_DNA"/>
</dbReference>
<feature type="region of interest" description="Disordered" evidence="1">
    <location>
        <begin position="1"/>
        <end position="134"/>
    </location>
</feature>
<dbReference type="AlphaFoldDB" id="A0A843TJ68"/>
<name>A0A843TJ68_COLES</name>
<feature type="compositionally biased region" description="Low complexity" evidence="1">
    <location>
        <begin position="104"/>
        <end position="129"/>
    </location>
</feature>
<feature type="region of interest" description="Disordered" evidence="1">
    <location>
        <begin position="244"/>
        <end position="273"/>
    </location>
</feature>
<feature type="compositionally biased region" description="Low complexity" evidence="1">
    <location>
        <begin position="1"/>
        <end position="29"/>
    </location>
</feature>
<organism evidence="2 3">
    <name type="scientific">Colocasia esculenta</name>
    <name type="common">Wild taro</name>
    <name type="synonym">Arum esculentum</name>
    <dbReference type="NCBI Taxonomy" id="4460"/>
    <lineage>
        <taxon>Eukaryota</taxon>
        <taxon>Viridiplantae</taxon>
        <taxon>Streptophyta</taxon>
        <taxon>Embryophyta</taxon>
        <taxon>Tracheophyta</taxon>
        <taxon>Spermatophyta</taxon>
        <taxon>Magnoliopsida</taxon>
        <taxon>Liliopsida</taxon>
        <taxon>Araceae</taxon>
        <taxon>Aroideae</taxon>
        <taxon>Colocasieae</taxon>
        <taxon>Colocasia</taxon>
    </lineage>
</organism>
<evidence type="ECO:0000313" key="3">
    <source>
        <dbReference type="Proteomes" id="UP000652761"/>
    </source>
</evidence>
<reference evidence="2" key="1">
    <citation type="submission" date="2017-07" db="EMBL/GenBank/DDBJ databases">
        <title>Taro Niue Genome Assembly and Annotation.</title>
        <authorList>
            <person name="Atibalentja N."/>
            <person name="Keating K."/>
            <person name="Fields C.J."/>
        </authorList>
    </citation>
    <scope>NUCLEOTIDE SEQUENCE</scope>
    <source>
        <strain evidence="2">Niue_2</strain>
        <tissue evidence="2">Leaf</tissue>
    </source>
</reference>
<accession>A0A843TJ68</accession>
<gene>
    <name evidence="2" type="ORF">Taro_000913</name>
</gene>
<keyword evidence="3" id="KW-1185">Reference proteome</keyword>
<dbReference type="Proteomes" id="UP000652761">
    <property type="component" value="Unassembled WGS sequence"/>
</dbReference>
<evidence type="ECO:0000256" key="1">
    <source>
        <dbReference type="SAM" id="MobiDB-lite"/>
    </source>
</evidence>
<proteinExistence type="predicted"/>
<evidence type="ECO:0000313" key="2">
    <source>
        <dbReference type="EMBL" id="MQL68639.1"/>
    </source>
</evidence>